<dbReference type="InterPro" id="IPR000064">
    <property type="entry name" value="NLP_P60_dom"/>
</dbReference>
<dbReference type="Pfam" id="PF23795">
    <property type="entry name" value="SH3_YKFC_2nd"/>
    <property type="match status" value="1"/>
</dbReference>
<name>A0A0M0LAL5_9BACL</name>
<dbReference type="PROSITE" id="PS51935">
    <property type="entry name" value="NLPC_P60"/>
    <property type="match status" value="1"/>
</dbReference>
<keyword evidence="7" id="KW-1185">Reference proteome</keyword>
<evidence type="ECO:0000256" key="4">
    <source>
        <dbReference type="ARBA" id="ARBA00022807"/>
    </source>
</evidence>
<comment type="similarity">
    <text evidence="1">Belongs to the peptidase C40 family.</text>
</comment>
<gene>
    <name evidence="6" type="ORF">AMD00_20030</name>
</gene>
<dbReference type="EMBL" id="LILB01000008">
    <property type="protein sequence ID" value="KOO47917.1"/>
    <property type="molecule type" value="Genomic_DNA"/>
</dbReference>
<dbReference type="PATRIC" id="fig|263475.3.peg.2864"/>
<feature type="domain" description="NlpC/P60" evidence="5">
    <location>
        <begin position="176"/>
        <end position="303"/>
    </location>
</feature>
<dbReference type="InterPro" id="IPR051202">
    <property type="entry name" value="Peptidase_C40"/>
</dbReference>
<evidence type="ECO:0000313" key="7">
    <source>
        <dbReference type="Proteomes" id="UP000036867"/>
    </source>
</evidence>
<dbReference type="PANTHER" id="PTHR47053:SF3">
    <property type="entry name" value="GAMMA-D-GLUTAMYL-L-LYSINE DIPEPTIDYL-PEPTIDASE"/>
    <property type="match status" value="1"/>
</dbReference>
<comment type="caution">
    <text evidence="6">The sequence shown here is derived from an EMBL/GenBank/DDBJ whole genome shotgun (WGS) entry which is preliminary data.</text>
</comment>
<dbReference type="RefSeq" id="WP_053418789.1">
    <property type="nucleotide sequence ID" value="NZ_LILB01000008.1"/>
</dbReference>
<evidence type="ECO:0000256" key="2">
    <source>
        <dbReference type="ARBA" id="ARBA00022670"/>
    </source>
</evidence>
<keyword evidence="4" id="KW-0788">Thiol protease</keyword>
<dbReference type="InterPro" id="IPR041382">
    <property type="entry name" value="SH3_16"/>
</dbReference>
<dbReference type="GO" id="GO:0008234">
    <property type="term" value="F:cysteine-type peptidase activity"/>
    <property type="evidence" value="ECO:0007669"/>
    <property type="project" value="UniProtKB-KW"/>
</dbReference>
<organism evidence="6 7">
    <name type="scientific">Viridibacillus arvi</name>
    <dbReference type="NCBI Taxonomy" id="263475"/>
    <lineage>
        <taxon>Bacteria</taxon>
        <taxon>Bacillati</taxon>
        <taxon>Bacillota</taxon>
        <taxon>Bacilli</taxon>
        <taxon>Bacillales</taxon>
        <taxon>Caryophanaceae</taxon>
        <taxon>Viridibacillus</taxon>
    </lineage>
</organism>
<dbReference type="InterPro" id="IPR038765">
    <property type="entry name" value="Papain-like_cys_pep_sf"/>
</dbReference>
<sequence length="309" mass="34340">MTALHNIWHCSVAVASIWTKPESAREIDQSAITNPVQLVKWLEALPYKERLDLCNSNRIQTQLLFGEPVMVEEIQGEWAKVIAILQPTHKDERGYPGWVPLAQLSKQQLSDSTESIIVNVDKTQLWSEDGTPQIVLTFNTILPVLGDEGQYHIVDTPIGRGKVLKSSAAKYTGDIVQSMDKAVQFGLGYLDLPYIWSGMSSYGYDCSGFTYNMAKACGLRIPRDAGDQATYGVAISKDNTEEWQVGDLLFFADEKGTKPVRHVGFYYGEGQMLHSPQTGKSVELIKLAGTIFEEEICAVRRYGPGVKTT</sequence>
<reference evidence="7" key="1">
    <citation type="submission" date="2015-08" db="EMBL/GenBank/DDBJ databases">
        <title>Fjat-10028 dsm 16317.</title>
        <authorList>
            <person name="Liu B."/>
            <person name="Wang J."/>
            <person name="Zhu Y."/>
            <person name="Liu G."/>
            <person name="Chen Q."/>
            <person name="Chen Z."/>
            <person name="Lan J."/>
            <person name="Che J."/>
            <person name="Ge C."/>
            <person name="Shi H."/>
            <person name="Pan Z."/>
            <person name="Liu X."/>
        </authorList>
    </citation>
    <scope>NUCLEOTIDE SEQUENCE [LARGE SCALE GENOMIC DNA]</scope>
    <source>
        <strain evidence="7">DSM 16317</strain>
    </source>
</reference>
<dbReference type="OrthoDB" id="9813368at2"/>
<protein>
    <recommendedName>
        <fullName evidence="5">NlpC/P60 domain-containing protein</fullName>
    </recommendedName>
</protein>
<dbReference type="Pfam" id="PF00877">
    <property type="entry name" value="NLPC_P60"/>
    <property type="match status" value="1"/>
</dbReference>
<evidence type="ECO:0000256" key="1">
    <source>
        <dbReference type="ARBA" id="ARBA00007074"/>
    </source>
</evidence>
<keyword evidence="2" id="KW-0645">Protease</keyword>
<dbReference type="Proteomes" id="UP000036867">
    <property type="component" value="Unassembled WGS sequence"/>
</dbReference>
<dbReference type="Gene3D" id="3.90.1720.10">
    <property type="entry name" value="endopeptidase domain like (from Nostoc punctiforme)"/>
    <property type="match status" value="1"/>
</dbReference>
<dbReference type="Pfam" id="PF18348">
    <property type="entry name" value="SH3_16"/>
    <property type="match status" value="1"/>
</dbReference>
<evidence type="ECO:0000256" key="3">
    <source>
        <dbReference type="ARBA" id="ARBA00022801"/>
    </source>
</evidence>
<dbReference type="GO" id="GO:0006508">
    <property type="term" value="P:proteolysis"/>
    <property type="evidence" value="ECO:0007669"/>
    <property type="project" value="UniProtKB-KW"/>
</dbReference>
<evidence type="ECO:0000313" key="6">
    <source>
        <dbReference type="EMBL" id="KOO47917.1"/>
    </source>
</evidence>
<dbReference type="SUPFAM" id="SSF54001">
    <property type="entry name" value="Cysteine proteinases"/>
    <property type="match status" value="1"/>
</dbReference>
<proteinExistence type="inferred from homology"/>
<keyword evidence="3" id="KW-0378">Hydrolase</keyword>
<evidence type="ECO:0000259" key="5">
    <source>
        <dbReference type="PROSITE" id="PS51935"/>
    </source>
</evidence>
<dbReference type="PANTHER" id="PTHR47053">
    <property type="entry name" value="MUREIN DD-ENDOPEPTIDASE MEPH-RELATED"/>
    <property type="match status" value="1"/>
</dbReference>
<accession>A0A0M0LAL5</accession>
<dbReference type="GeneID" id="301138388"/>
<dbReference type="STRING" id="263475.AMD00_20030"/>
<dbReference type="InterPro" id="IPR057812">
    <property type="entry name" value="SH3_YKFC_2nd"/>
</dbReference>
<dbReference type="AlphaFoldDB" id="A0A0M0LAL5"/>
<dbReference type="Gene3D" id="2.30.30.40">
    <property type="entry name" value="SH3 Domains"/>
    <property type="match status" value="1"/>
</dbReference>